<evidence type="ECO:0000313" key="2">
    <source>
        <dbReference type="EMBL" id="SUA70116.1"/>
    </source>
</evidence>
<protein>
    <recommendedName>
        <fullName evidence="1">HTH cro/C1-type domain-containing protein</fullName>
    </recommendedName>
</protein>
<accession>A0A378XYQ0</accession>
<dbReference type="RefSeq" id="WP_017427617.1">
    <property type="nucleotide sequence ID" value="NZ_CP036496.1"/>
</dbReference>
<dbReference type="GeneID" id="93346358"/>
<organism evidence="2 3">
    <name type="scientific">Paenibacillus polymyxa</name>
    <name type="common">Bacillus polymyxa</name>
    <dbReference type="NCBI Taxonomy" id="1406"/>
    <lineage>
        <taxon>Bacteria</taxon>
        <taxon>Bacillati</taxon>
        <taxon>Bacillota</taxon>
        <taxon>Bacilli</taxon>
        <taxon>Bacillales</taxon>
        <taxon>Paenibacillaceae</taxon>
        <taxon>Paenibacillus</taxon>
    </lineage>
</organism>
<sequence length="70" mass="7957">MKVSEQMRPLINEKGLNPSDLAHLVGCSPQYMHNLLNGSRRWNETTLRKACDALGLEIKLVPKKLKENNN</sequence>
<dbReference type="SUPFAM" id="SSF47413">
    <property type="entry name" value="lambda repressor-like DNA-binding domains"/>
    <property type="match status" value="1"/>
</dbReference>
<proteinExistence type="predicted"/>
<dbReference type="CDD" id="cd00093">
    <property type="entry name" value="HTH_XRE"/>
    <property type="match status" value="1"/>
</dbReference>
<reference evidence="2 3" key="1">
    <citation type="submission" date="2018-06" db="EMBL/GenBank/DDBJ databases">
        <authorList>
            <consortium name="Pathogen Informatics"/>
            <person name="Doyle S."/>
        </authorList>
    </citation>
    <scope>NUCLEOTIDE SEQUENCE [LARGE SCALE GENOMIC DNA]</scope>
    <source>
        <strain evidence="2 3">NCTC10343</strain>
    </source>
</reference>
<dbReference type="AlphaFoldDB" id="A0A378XYQ0"/>
<feature type="domain" description="HTH cro/C1-type" evidence="1">
    <location>
        <begin position="12"/>
        <end position="61"/>
    </location>
</feature>
<dbReference type="EMBL" id="UGSC01000001">
    <property type="protein sequence ID" value="SUA70116.1"/>
    <property type="molecule type" value="Genomic_DNA"/>
</dbReference>
<evidence type="ECO:0000313" key="3">
    <source>
        <dbReference type="Proteomes" id="UP000254400"/>
    </source>
</evidence>
<dbReference type="Gene3D" id="1.10.260.40">
    <property type="entry name" value="lambda repressor-like DNA-binding domains"/>
    <property type="match status" value="1"/>
</dbReference>
<gene>
    <name evidence="2" type="ORF">NCTC10343_02986</name>
</gene>
<dbReference type="SMART" id="SM00530">
    <property type="entry name" value="HTH_XRE"/>
    <property type="match status" value="1"/>
</dbReference>
<dbReference type="Pfam" id="PF13560">
    <property type="entry name" value="HTH_31"/>
    <property type="match status" value="1"/>
</dbReference>
<dbReference type="PROSITE" id="PS50943">
    <property type="entry name" value="HTH_CROC1"/>
    <property type="match status" value="1"/>
</dbReference>
<dbReference type="InterPro" id="IPR001387">
    <property type="entry name" value="Cro/C1-type_HTH"/>
</dbReference>
<name>A0A378XYQ0_PAEPO</name>
<dbReference type="Proteomes" id="UP000254400">
    <property type="component" value="Unassembled WGS sequence"/>
</dbReference>
<evidence type="ECO:0000259" key="1">
    <source>
        <dbReference type="PROSITE" id="PS50943"/>
    </source>
</evidence>
<dbReference type="GO" id="GO:0003677">
    <property type="term" value="F:DNA binding"/>
    <property type="evidence" value="ECO:0007669"/>
    <property type="project" value="InterPro"/>
</dbReference>
<dbReference type="InterPro" id="IPR010982">
    <property type="entry name" value="Lambda_DNA-bd_dom_sf"/>
</dbReference>